<evidence type="ECO:0000256" key="4">
    <source>
        <dbReference type="ARBA" id="ARBA00022840"/>
    </source>
</evidence>
<feature type="transmembrane region" description="Helical" evidence="6">
    <location>
        <begin position="519"/>
        <end position="540"/>
    </location>
</feature>
<sequence length="607" mass="63308">MIQAIGLTSAPRRNRPPAVDDLTFEARPGRVTALLGEPGAGKTAALRLMLRLDPGRGVTLFRGRTLDRIPRPTREIGVLLGDVPGHPARTARSHLRMLCAAAGVPAERADDVLEVVGLAGLADQRLGDFSLGMDRRLGLASALLGDPHTLVLDEPARGLSPRETAWLHGLLRGYAAQGGAVLVTSGDAVEAARIADQVVTIDQGRLVADQEAAAFAGTRLRPRVVVQSPLAGRLAHVLTAETDTGGRRPGAASVEVIREGGTRIAVYGSSCAEVGETAYRNGILVHRLAEESGDTGPVAPLDRADGRSVPEEETPAQEQVKAKEEKQDGDTPSNAKVPPPGGVRRRLTAPGPAWPLLYELRRVAGVQTGWVVAAVALIVSVAASLLLARTGAATVPRLLTGWPQWLPLPPAACAAGLLGANAFGQEFRYPALAPDQGTVPRRLGLLGAKLLVTSVAALALALLVPVLDLAVVHLALGEFPHPATLLTHGWGAALAGWIALVVGCGWAGLLAAGLFRSTALGLVSVLAVPAVVVPLLAALARRPAARSLMGLPERLRDAADVRWPHELDQGVSAALRLVSQPVGWALALSLSGLLAAYVLTVFRGRPR</sequence>
<comment type="caution">
    <text evidence="8">The sequence shown here is derived from an EMBL/GenBank/DDBJ whole genome shotgun (WGS) entry which is preliminary data.</text>
</comment>
<proteinExistence type="inferred from homology"/>
<reference evidence="8 9" key="1">
    <citation type="journal article" date="2019" name="Int. J. Syst. Evol. Microbiol.">
        <title>The Global Catalogue of Microorganisms (GCM) 10K type strain sequencing project: providing services to taxonomists for standard genome sequencing and annotation.</title>
        <authorList>
            <consortium name="The Broad Institute Genomics Platform"/>
            <consortium name="The Broad Institute Genome Sequencing Center for Infectious Disease"/>
            <person name="Wu L."/>
            <person name="Ma J."/>
        </authorList>
    </citation>
    <scope>NUCLEOTIDE SEQUENCE [LARGE SCALE GENOMIC DNA]</scope>
    <source>
        <strain evidence="8 9">JCM 4542</strain>
    </source>
</reference>
<dbReference type="PANTHER" id="PTHR43335">
    <property type="entry name" value="ABC TRANSPORTER, ATP-BINDING PROTEIN"/>
    <property type="match status" value="1"/>
</dbReference>
<feature type="transmembrane region" description="Helical" evidence="6">
    <location>
        <begin position="450"/>
        <end position="476"/>
    </location>
</feature>
<dbReference type="InterPro" id="IPR003593">
    <property type="entry name" value="AAA+_ATPase"/>
</dbReference>
<dbReference type="PANTHER" id="PTHR43335:SF4">
    <property type="entry name" value="ABC TRANSPORTER, ATP-BINDING PROTEIN"/>
    <property type="match status" value="1"/>
</dbReference>
<dbReference type="Proteomes" id="UP001500886">
    <property type="component" value="Unassembled WGS sequence"/>
</dbReference>
<organism evidence="8 9">
    <name type="scientific">Streptomyces luteosporeus</name>
    <dbReference type="NCBI Taxonomy" id="173856"/>
    <lineage>
        <taxon>Bacteria</taxon>
        <taxon>Bacillati</taxon>
        <taxon>Actinomycetota</taxon>
        <taxon>Actinomycetes</taxon>
        <taxon>Kitasatosporales</taxon>
        <taxon>Streptomycetaceae</taxon>
        <taxon>Streptomyces</taxon>
    </lineage>
</organism>
<keyword evidence="6" id="KW-1133">Transmembrane helix</keyword>
<dbReference type="EMBL" id="BAAASL010000004">
    <property type="protein sequence ID" value="GAA2711697.1"/>
    <property type="molecule type" value="Genomic_DNA"/>
</dbReference>
<keyword evidence="6" id="KW-0812">Transmembrane</keyword>
<evidence type="ECO:0000256" key="1">
    <source>
        <dbReference type="ARBA" id="ARBA00005417"/>
    </source>
</evidence>
<keyword evidence="9" id="KW-1185">Reference proteome</keyword>
<accession>A0ABN3TMJ7</accession>
<dbReference type="RefSeq" id="WP_344433905.1">
    <property type="nucleotide sequence ID" value="NZ_BAAASL010000004.1"/>
</dbReference>
<evidence type="ECO:0000313" key="9">
    <source>
        <dbReference type="Proteomes" id="UP001500886"/>
    </source>
</evidence>
<feature type="domain" description="ABC transporter" evidence="7">
    <location>
        <begin position="2"/>
        <end position="228"/>
    </location>
</feature>
<dbReference type="SMART" id="SM00382">
    <property type="entry name" value="AAA"/>
    <property type="match status" value="1"/>
</dbReference>
<feature type="transmembrane region" description="Helical" evidence="6">
    <location>
        <begin position="488"/>
        <end position="512"/>
    </location>
</feature>
<keyword evidence="3" id="KW-0547">Nucleotide-binding</keyword>
<evidence type="ECO:0000256" key="5">
    <source>
        <dbReference type="SAM" id="MobiDB-lite"/>
    </source>
</evidence>
<dbReference type="Gene3D" id="3.40.50.300">
    <property type="entry name" value="P-loop containing nucleotide triphosphate hydrolases"/>
    <property type="match status" value="1"/>
</dbReference>
<feature type="compositionally biased region" description="Basic and acidic residues" evidence="5">
    <location>
        <begin position="320"/>
        <end position="329"/>
    </location>
</feature>
<protein>
    <recommendedName>
        <fullName evidence="7">ABC transporter domain-containing protein</fullName>
    </recommendedName>
</protein>
<feature type="transmembrane region" description="Helical" evidence="6">
    <location>
        <begin position="369"/>
        <end position="388"/>
    </location>
</feature>
<keyword evidence="4" id="KW-0067">ATP-binding</keyword>
<comment type="similarity">
    <text evidence="1">Belongs to the ABC transporter superfamily.</text>
</comment>
<gene>
    <name evidence="8" type="ORF">GCM10010315_14050</name>
</gene>
<keyword evidence="6" id="KW-0472">Membrane</keyword>
<evidence type="ECO:0000313" key="8">
    <source>
        <dbReference type="EMBL" id="GAA2711697.1"/>
    </source>
</evidence>
<dbReference type="PROSITE" id="PS50893">
    <property type="entry name" value="ABC_TRANSPORTER_2"/>
    <property type="match status" value="1"/>
</dbReference>
<evidence type="ECO:0000256" key="3">
    <source>
        <dbReference type="ARBA" id="ARBA00022741"/>
    </source>
</evidence>
<dbReference type="InterPro" id="IPR003439">
    <property type="entry name" value="ABC_transporter-like_ATP-bd"/>
</dbReference>
<keyword evidence="2" id="KW-0813">Transport</keyword>
<dbReference type="SUPFAM" id="SSF52540">
    <property type="entry name" value="P-loop containing nucleoside triphosphate hydrolases"/>
    <property type="match status" value="1"/>
</dbReference>
<evidence type="ECO:0000256" key="2">
    <source>
        <dbReference type="ARBA" id="ARBA00022448"/>
    </source>
</evidence>
<feature type="transmembrane region" description="Helical" evidence="6">
    <location>
        <begin position="582"/>
        <end position="602"/>
    </location>
</feature>
<name>A0ABN3TMJ7_9ACTN</name>
<evidence type="ECO:0000259" key="7">
    <source>
        <dbReference type="PROSITE" id="PS50893"/>
    </source>
</evidence>
<dbReference type="InterPro" id="IPR027417">
    <property type="entry name" value="P-loop_NTPase"/>
</dbReference>
<feature type="region of interest" description="Disordered" evidence="5">
    <location>
        <begin position="291"/>
        <end position="346"/>
    </location>
</feature>
<evidence type="ECO:0000256" key="6">
    <source>
        <dbReference type="SAM" id="Phobius"/>
    </source>
</evidence>
<dbReference type="Pfam" id="PF00005">
    <property type="entry name" value="ABC_tran"/>
    <property type="match status" value="1"/>
</dbReference>